<dbReference type="InParanoid" id="C8V2H6"/>
<sequence length="60" mass="6852">MAVKRFLQTGEDHFHRCIGPGSSVLQSLAFLTCCNLAEYRKAQLLRSRFVMSLHNSLKLQ</sequence>
<dbReference type="EMBL" id="BN001301">
    <property type="protein sequence ID" value="CBF71558.1"/>
    <property type="molecule type" value="Genomic_DNA"/>
</dbReference>
<keyword evidence="2" id="KW-1185">Reference proteome</keyword>
<gene>
    <name evidence="1" type="ORF">ANIA_11531</name>
</gene>
<dbReference type="RefSeq" id="XP_050467179.1">
    <property type="nucleotide sequence ID" value="XM_050611124.1"/>
</dbReference>
<reference evidence="2" key="1">
    <citation type="journal article" date="2005" name="Nature">
        <title>Sequencing of Aspergillus nidulans and comparative analysis with A. fumigatus and A. oryzae.</title>
        <authorList>
            <person name="Galagan J.E."/>
            <person name="Calvo S.E."/>
            <person name="Cuomo C."/>
            <person name="Ma L.J."/>
            <person name="Wortman J.R."/>
            <person name="Batzoglou S."/>
            <person name="Lee S.I."/>
            <person name="Basturkmen M."/>
            <person name="Spevak C.C."/>
            <person name="Clutterbuck J."/>
            <person name="Kapitonov V."/>
            <person name="Jurka J."/>
            <person name="Scazzocchio C."/>
            <person name="Farman M."/>
            <person name="Butler J."/>
            <person name="Purcell S."/>
            <person name="Harris S."/>
            <person name="Braus G.H."/>
            <person name="Draht O."/>
            <person name="Busch S."/>
            <person name="D'Enfert C."/>
            <person name="Bouchier C."/>
            <person name="Goldman G.H."/>
            <person name="Bell-Pedersen D."/>
            <person name="Griffiths-Jones S."/>
            <person name="Doonan J.H."/>
            <person name="Yu J."/>
            <person name="Vienken K."/>
            <person name="Pain A."/>
            <person name="Freitag M."/>
            <person name="Selker E.U."/>
            <person name="Archer D.B."/>
            <person name="Penalva M.A."/>
            <person name="Oakley B.R."/>
            <person name="Momany M."/>
            <person name="Tanaka T."/>
            <person name="Kumagai T."/>
            <person name="Asai K."/>
            <person name="Machida M."/>
            <person name="Nierman W.C."/>
            <person name="Denning D.W."/>
            <person name="Caddick M."/>
            <person name="Hynes M."/>
            <person name="Paoletti M."/>
            <person name="Fischer R."/>
            <person name="Miller B."/>
            <person name="Dyer P."/>
            <person name="Sachs M.S."/>
            <person name="Osmani S.A."/>
            <person name="Birren B.W."/>
        </authorList>
    </citation>
    <scope>NUCLEOTIDE SEQUENCE [LARGE SCALE GENOMIC DNA]</scope>
    <source>
        <strain evidence="2">FGSC A4 / ATCC 38163 / CBS 112.46 / NRRL 194 / M139</strain>
    </source>
</reference>
<dbReference type="Proteomes" id="UP000000560">
    <property type="component" value="Chromosome I"/>
</dbReference>
<protein>
    <submittedName>
        <fullName evidence="1">Uncharacterized protein</fullName>
    </submittedName>
</protein>
<dbReference type="KEGG" id="ani:ANIA_11531"/>
<reference evidence="2" key="2">
    <citation type="journal article" date="2009" name="Fungal Genet. Biol.">
        <title>The 2008 update of the Aspergillus nidulans genome annotation: a community effort.</title>
        <authorList>
            <person name="Wortman J.R."/>
            <person name="Gilsenan J.M."/>
            <person name="Joardar V."/>
            <person name="Deegan J."/>
            <person name="Clutterbuck J."/>
            <person name="Andersen M.R."/>
            <person name="Archer D."/>
            <person name="Bencina M."/>
            <person name="Braus G."/>
            <person name="Coutinho P."/>
            <person name="von Dohren H."/>
            <person name="Doonan J."/>
            <person name="Driessen A.J."/>
            <person name="Durek P."/>
            <person name="Espeso E."/>
            <person name="Fekete E."/>
            <person name="Flipphi M."/>
            <person name="Estrada C.G."/>
            <person name="Geysens S."/>
            <person name="Goldman G."/>
            <person name="de Groot P.W."/>
            <person name="Hansen K."/>
            <person name="Harris S.D."/>
            <person name="Heinekamp T."/>
            <person name="Helmstaedt K."/>
            <person name="Henrissat B."/>
            <person name="Hofmann G."/>
            <person name="Homan T."/>
            <person name="Horio T."/>
            <person name="Horiuchi H."/>
            <person name="James S."/>
            <person name="Jones M."/>
            <person name="Karaffa L."/>
            <person name="Karanyi Z."/>
            <person name="Kato M."/>
            <person name="Keller N."/>
            <person name="Kelly D.E."/>
            <person name="Kiel J.A."/>
            <person name="Kim J.M."/>
            <person name="van der Klei I.J."/>
            <person name="Klis F.M."/>
            <person name="Kovalchuk A."/>
            <person name="Krasevec N."/>
            <person name="Kubicek C.P."/>
            <person name="Liu B."/>
            <person name="Maccabe A."/>
            <person name="Meyer V."/>
            <person name="Mirabito P."/>
            <person name="Miskei M."/>
            <person name="Mos M."/>
            <person name="Mullins J."/>
            <person name="Nelson D.R."/>
            <person name="Nielsen J."/>
            <person name="Oakley B.R."/>
            <person name="Osmani S.A."/>
            <person name="Pakula T."/>
            <person name="Paszewski A."/>
            <person name="Paulsen I."/>
            <person name="Pilsyk S."/>
            <person name="Pocsi I."/>
            <person name="Punt P.J."/>
            <person name="Ram A.F."/>
            <person name="Ren Q."/>
            <person name="Robellet X."/>
            <person name="Robson G."/>
            <person name="Seiboth B."/>
            <person name="van Solingen P."/>
            <person name="Specht T."/>
            <person name="Sun J."/>
            <person name="Taheri-Talesh N."/>
            <person name="Takeshita N."/>
            <person name="Ussery D."/>
            <person name="vanKuyk P.A."/>
            <person name="Visser H."/>
            <person name="van de Vondervoort P.J."/>
            <person name="de Vries R.P."/>
            <person name="Walton J."/>
            <person name="Xiang X."/>
            <person name="Xiong Y."/>
            <person name="Zeng A.P."/>
            <person name="Brandt B.W."/>
            <person name="Cornell M.J."/>
            <person name="van den Hondel C.A."/>
            <person name="Visser J."/>
            <person name="Oliver S.G."/>
            <person name="Turner G."/>
        </authorList>
    </citation>
    <scope>GENOME REANNOTATION</scope>
    <source>
        <strain evidence="2">FGSC A4 / ATCC 38163 / CBS 112.46 / NRRL 194 / M139</strain>
    </source>
</reference>
<dbReference type="GeneID" id="74897103"/>
<accession>C8V2H6</accession>
<evidence type="ECO:0000313" key="1">
    <source>
        <dbReference type="EMBL" id="CBF71558.1"/>
    </source>
</evidence>
<dbReference type="HOGENOM" id="CLU_2941691_0_0_1"/>
<evidence type="ECO:0000313" key="2">
    <source>
        <dbReference type="Proteomes" id="UP000000560"/>
    </source>
</evidence>
<name>C8V2H6_EMENI</name>
<proteinExistence type="predicted"/>
<organism evidence="1 2">
    <name type="scientific">Emericella nidulans (strain FGSC A4 / ATCC 38163 / CBS 112.46 / NRRL 194 / M139)</name>
    <name type="common">Aspergillus nidulans</name>
    <dbReference type="NCBI Taxonomy" id="227321"/>
    <lineage>
        <taxon>Eukaryota</taxon>
        <taxon>Fungi</taxon>
        <taxon>Dikarya</taxon>
        <taxon>Ascomycota</taxon>
        <taxon>Pezizomycotina</taxon>
        <taxon>Eurotiomycetes</taxon>
        <taxon>Eurotiomycetidae</taxon>
        <taxon>Eurotiales</taxon>
        <taxon>Aspergillaceae</taxon>
        <taxon>Aspergillus</taxon>
        <taxon>Aspergillus subgen. Nidulantes</taxon>
    </lineage>
</organism>
<dbReference type="AlphaFoldDB" id="C8V2H6"/>